<feature type="modified residue" description="N6-(pyridoxal phosphate)lysine" evidence="2">
    <location>
        <position position="193"/>
    </location>
</feature>
<dbReference type="InterPro" id="IPR000653">
    <property type="entry name" value="DegT/StrS_aminotransferase"/>
</dbReference>
<dbReference type="EMBL" id="PFBM01000014">
    <property type="protein sequence ID" value="PIR82453.1"/>
    <property type="molecule type" value="Genomic_DNA"/>
</dbReference>
<comment type="similarity">
    <text evidence="3">Belongs to the DegT/DnrJ/EryC1 family.</text>
</comment>
<dbReference type="InterPro" id="IPR020026">
    <property type="entry name" value="PseC"/>
</dbReference>
<dbReference type="PANTHER" id="PTHR30244:SF34">
    <property type="entry name" value="DTDP-4-AMINO-4,6-DIDEOXYGALACTOSE TRANSAMINASE"/>
    <property type="match status" value="1"/>
</dbReference>
<dbReference type="AlphaFoldDB" id="A0A2H0U7R0"/>
<dbReference type="InterPro" id="IPR015422">
    <property type="entry name" value="PyrdxlP-dep_Trfase_small"/>
</dbReference>
<evidence type="ECO:0000313" key="5">
    <source>
        <dbReference type="Proteomes" id="UP000231379"/>
    </source>
</evidence>
<dbReference type="GO" id="GO:0030170">
    <property type="term" value="F:pyridoxal phosphate binding"/>
    <property type="evidence" value="ECO:0007669"/>
    <property type="project" value="TreeGrafter"/>
</dbReference>
<dbReference type="NCBIfam" id="TIGR03588">
    <property type="entry name" value="PseC"/>
    <property type="match status" value="1"/>
</dbReference>
<dbReference type="Pfam" id="PF01041">
    <property type="entry name" value="DegT_DnrJ_EryC1"/>
    <property type="match status" value="1"/>
</dbReference>
<evidence type="ECO:0000256" key="1">
    <source>
        <dbReference type="PIRSR" id="PIRSR000390-1"/>
    </source>
</evidence>
<dbReference type="Proteomes" id="UP000231379">
    <property type="component" value="Unassembled WGS sequence"/>
</dbReference>
<dbReference type="PANTHER" id="PTHR30244">
    <property type="entry name" value="TRANSAMINASE"/>
    <property type="match status" value="1"/>
</dbReference>
<comment type="caution">
    <text evidence="4">The sequence shown here is derived from an EMBL/GenBank/DDBJ whole genome shotgun (WGS) entry which is preliminary data.</text>
</comment>
<name>A0A2H0U7R0_9BACT</name>
<gene>
    <name evidence="4" type="primary">pseC</name>
    <name evidence="4" type="ORF">COU20_02345</name>
</gene>
<dbReference type="SUPFAM" id="SSF53383">
    <property type="entry name" value="PLP-dependent transferases"/>
    <property type="match status" value="1"/>
</dbReference>
<dbReference type="Gene3D" id="3.40.640.10">
    <property type="entry name" value="Type I PLP-dependent aspartate aminotransferase-like (Major domain)"/>
    <property type="match status" value="1"/>
</dbReference>
<keyword evidence="2 3" id="KW-0663">Pyridoxal phosphate</keyword>
<protein>
    <submittedName>
        <fullName evidence="4">UDP-4-amino-4, 6-dideoxy-N-acetyl-beta-L-altrosamine transaminase</fullName>
    </submittedName>
</protein>
<dbReference type="CDD" id="cd00616">
    <property type="entry name" value="AHBA_syn"/>
    <property type="match status" value="1"/>
</dbReference>
<dbReference type="GO" id="GO:0008483">
    <property type="term" value="F:transaminase activity"/>
    <property type="evidence" value="ECO:0007669"/>
    <property type="project" value="TreeGrafter"/>
</dbReference>
<sequence>MARACKSAEINVRSIPYSCQSVTAADIRAVVNVLRSDFLTQGPAIPAFEKELARTAGTRYCAVFSSGTAALHGACAAAGLGKGDEVIVPALTFAASANAVLYVGAKPVFADVDIETGNIDPHDVERKITKRTRSIISVDYAGRPADYTALRRIAKKHKLLLIADAAHSLGASYKGRPVGSLADMTMFSFHPVKSITTGEGGAIATNSKEFYIKLLAFRHHGIVKDRTLFKKKHAPAWHQEMQSLGYNYRLTDIQAALGLSQLKRLRAHIAKRRALAHRYKKLASSIPGLILPPSDSKDAHSAWHLFPIRVAEPSARARVFNALRNVGIAVQVHYLPVYLHPYYQKLGYGKELCPRAESFYASEISIPLFPDLTLREQDRVIRELRKVL</sequence>
<reference evidence="5" key="1">
    <citation type="submission" date="2017-09" db="EMBL/GenBank/DDBJ databases">
        <title>Depth-based differentiation of microbial function through sediment-hosted aquifers and enrichment of novel symbionts in the deep terrestrial subsurface.</title>
        <authorList>
            <person name="Probst A.J."/>
            <person name="Ladd B."/>
            <person name="Jarett J.K."/>
            <person name="Geller-Mcgrath D.E."/>
            <person name="Sieber C.M.K."/>
            <person name="Emerson J.B."/>
            <person name="Anantharaman K."/>
            <person name="Thomas B.C."/>
            <person name="Malmstrom R."/>
            <person name="Stieglmeier M."/>
            <person name="Klingl A."/>
            <person name="Woyke T."/>
            <person name="Ryan C.M."/>
            <person name="Banfield J.F."/>
        </authorList>
    </citation>
    <scope>NUCLEOTIDE SEQUENCE [LARGE SCALE GENOMIC DNA]</scope>
</reference>
<organism evidence="4 5">
    <name type="scientific">Candidatus Kaiserbacteria bacterium CG10_big_fil_rev_8_21_14_0_10_59_10</name>
    <dbReference type="NCBI Taxonomy" id="1974612"/>
    <lineage>
        <taxon>Bacteria</taxon>
        <taxon>Candidatus Kaiseribacteriota</taxon>
    </lineage>
</organism>
<evidence type="ECO:0000256" key="2">
    <source>
        <dbReference type="PIRSR" id="PIRSR000390-2"/>
    </source>
</evidence>
<proteinExistence type="inferred from homology"/>
<feature type="active site" description="Proton acceptor" evidence="1">
    <location>
        <position position="193"/>
    </location>
</feature>
<dbReference type="Gene3D" id="3.90.1150.10">
    <property type="entry name" value="Aspartate Aminotransferase, domain 1"/>
    <property type="match status" value="1"/>
</dbReference>
<dbReference type="InterPro" id="IPR015424">
    <property type="entry name" value="PyrdxlP-dep_Trfase"/>
</dbReference>
<dbReference type="GO" id="GO:0000271">
    <property type="term" value="P:polysaccharide biosynthetic process"/>
    <property type="evidence" value="ECO:0007669"/>
    <property type="project" value="TreeGrafter"/>
</dbReference>
<dbReference type="InterPro" id="IPR015421">
    <property type="entry name" value="PyrdxlP-dep_Trfase_major"/>
</dbReference>
<dbReference type="PIRSF" id="PIRSF000390">
    <property type="entry name" value="PLP_StrS"/>
    <property type="match status" value="1"/>
</dbReference>
<accession>A0A2H0U7R0</accession>
<evidence type="ECO:0000313" key="4">
    <source>
        <dbReference type="EMBL" id="PIR82453.1"/>
    </source>
</evidence>
<evidence type="ECO:0000256" key="3">
    <source>
        <dbReference type="RuleBase" id="RU004508"/>
    </source>
</evidence>